<gene>
    <name evidence="1" type="ORF">ANTHELSMS3_02605</name>
</gene>
<dbReference type="OrthoDB" id="134985at2"/>
<sequence>MRKQKPLAPLLCQAGTAEMPILPLLLDIARNASNLSRIGGPKVGIVPPIDQGVLQSSLVNFVNYVSDMLLSTIEERDDLRTDSRHVRKPGKRFDVNAWLPSIVILMKLAQAEAIGKRKTRLNLVSRYLERPGRWHNPEGVGEDQVKYWRIKNRNFNPIFTKDFALRTTALAIPAELDRLTIAEQMTYMRELHVRAKNLFEPLTDNLFPAEAFWLFFDFSLHEDQELVDFISALAPYRQESIPARLAGFAKALMPAIDEMKDLFPDVEQPAGEEFRALAFLQAINNGAAAGFIKPSVKGLDGLILSGGHTEEEGARDASLTMQFEEWIDKDSSLSWLPLRLK</sequence>
<dbReference type="AlphaFoldDB" id="A0A222E4Z0"/>
<dbReference type="KEGG" id="aht:ANTHELSMS3_02605"/>
<protein>
    <submittedName>
        <fullName evidence="1">Uncharacterized protein</fullName>
    </submittedName>
</protein>
<name>A0A222E4Z0_9RHOB</name>
<keyword evidence="2" id="KW-1185">Reference proteome</keyword>
<organism evidence="1 2">
    <name type="scientific">Antarctobacter heliothermus</name>
    <dbReference type="NCBI Taxonomy" id="74033"/>
    <lineage>
        <taxon>Bacteria</taxon>
        <taxon>Pseudomonadati</taxon>
        <taxon>Pseudomonadota</taxon>
        <taxon>Alphaproteobacteria</taxon>
        <taxon>Rhodobacterales</taxon>
        <taxon>Roseobacteraceae</taxon>
        <taxon>Antarctobacter</taxon>
    </lineage>
</organism>
<evidence type="ECO:0000313" key="1">
    <source>
        <dbReference type="EMBL" id="ASP21267.1"/>
    </source>
</evidence>
<dbReference type="RefSeq" id="WP_157733503.1">
    <property type="nucleotide sequence ID" value="NZ_CP022540.1"/>
</dbReference>
<proteinExistence type="predicted"/>
<reference evidence="1 2" key="1">
    <citation type="submission" date="2017-07" db="EMBL/GenBank/DDBJ databases">
        <title>Genome Sequence of Antarctobacter heliothermus Strain SMS3 Isolated from a culture of the Diatom Skeletonema marinoi.</title>
        <authorList>
            <person name="Topel M."/>
            <person name="Pinder M.I.M."/>
            <person name="Johansson O.N."/>
            <person name="Kourtchenko O."/>
            <person name="Godhe A."/>
            <person name="Clarke A.K."/>
        </authorList>
    </citation>
    <scope>NUCLEOTIDE SEQUENCE [LARGE SCALE GENOMIC DNA]</scope>
    <source>
        <strain evidence="1 2">SMS3</strain>
    </source>
</reference>
<dbReference type="Proteomes" id="UP000203589">
    <property type="component" value="Chromosome"/>
</dbReference>
<evidence type="ECO:0000313" key="2">
    <source>
        <dbReference type="Proteomes" id="UP000203589"/>
    </source>
</evidence>
<accession>A0A222E4Z0</accession>
<dbReference type="EMBL" id="CP022540">
    <property type="protein sequence ID" value="ASP21267.1"/>
    <property type="molecule type" value="Genomic_DNA"/>
</dbReference>